<protein>
    <submittedName>
        <fullName evidence="2">Uncharacterized protein</fullName>
    </submittedName>
</protein>
<evidence type="ECO:0000256" key="1">
    <source>
        <dbReference type="SAM" id="Phobius"/>
    </source>
</evidence>
<organism evidence="2 3">
    <name type="scientific">Microbacterium dauci</name>
    <dbReference type="NCBI Taxonomy" id="3048008"/>
    <lineage>
        <taxon>Bacteria</taxon>
        <taxon>Bacillati</taxon>
        <taxon>Actinomycetota</taxon>
        <taxon>Actinomycetes</taxon>
        <taxon>Micrococcales</taxon>
        <taxon>Microbacteriaceae</taxon>
        <taxon>Microbacterium</taxon>
    </lineage>
</organism>
<keyword evidence="1" id="KW-0472">Membrane</keyword>
<accession>A0ABT6ZAF2</accession>
<keyword evidence="1" id="KW-0812">Transmembrane</keyword>
<feature type="transmembrane region" description="Helical" evidence="1">
    <location>
        <begin position="130"/>
        <end position="153"/>
    </location>
</feature>
<feature type="transmembrane region" description="Helical" evidence="1">
    <location>
        <begin position="65"/>
        <end position="85"/>
    </location>
</feature>
<dbReference type="RefSeq" id="WP_283714428.1">
    <property type="nucleotide sequence ID" value="NZ_JASJND010000001.1"/>
</dbReference>
<proteinExistence type="predicted"/>
<feature type="transmembrane region" description="Helical" evidence="1">
    <location>
        <begin position="106"/>
        <end position="124"/>
    </location>
</feature>
<evidence type="ECO:0000313" key="2">
    <source>
        <dbReference type="EMBL" id="MDJ1113135.1"/>
    </source>
</evidence>
<comment type="caution">
    <text evidence="2">The sequence shown here is derived from an EMBL/GenBank/DDBJ whole genome shotgun (WGS) entry which is preliminary data.</text>
</comment>
<gene>
    <name evidence="2" type="ORF">QNI14_01570</name>
</gene>
<evidence type="ECO:0000313" key="3">
    <source>
        <dbReference type="Proteomes" id="UP001321481"/>
    </source>
</evidence>
<name>A0ABT6ZAF2_9MICO</name>
<sequence length="159" mass="17150">MSNILDIQDRASEGIVVREERSVWVGLVVSVVAMIVYGVIMSALLRSTPIEQINWFPLMGWTLGISLVVSLMLTAAWAMIAEAGWPRGLLTSDERDRDIARMGDRVGQAFLVLGGLGAIFLCAADAAPFWIAHSVFAGFALSSIIGSVARVIAYRRGLA</sequence>
<feature type="transmembrane region" description="Helical" evidence="1">
    <location>
        <begin position="23"/>
        <end position="45"/>
    </location>
</feature>
<reference evidence="2 3" key="1">
    <citation type="submission" date="2023-05" db="EMBL/GenBank/DDBJ databases">
        <title>Microbacterium dauci sp.nov., Isolated from Carrot Rhizosphere Soil.</title>
        <authorList>
            <person name="Xiao Z."/>
            <person name="Zheng J."/>
        </authorList>
    </citation>
    <scope>NUCLEOTIDE SEQUENCE [LARGE SCALE GENOMIC DNA]</scope>
    <source>
        <strain evidence="2 3">LX3-4</strain>
    </source>
</reference>
<dbReference type="Proteomes" id="UP001321481">
    <property type="component" value="Unassembled WGS sequence"/>
</dbReference>
<dbReference type="EMBL" id="JASJND010000001">
    <property type="protein sequence ID" value="MDJ1113135.1"/>
    <property type="molecule type" value="Genomic_DNA"/>
</dbReference>
<keyword evidence="1" id="KW-1133">Transmembrane helix</keyword>
<keyword evidence="3" id="KW-1185">Reference proteome</keyword>